<proteinExistence type="predicted"/>
<keyword evidence="3" id="KW-1185">Reference proteome</keyword>
<dbReference type="EMBL" id="MU001678">
    <property type="protein sequence ID" value="KAF2458327.1"/>
    <property type="molecule type" value="Genomic_DNA"/>
</dbReference>
<evidence type="ECO:0000313" key="3">
    <source>
        <dbReference type="Proteomes" id="UP000799766"/>
    </source>
</evidence>
<sequence length="226" mass="25324">MRACRNTSKRKRARDGDRLVDVVGVELWCGENTPPPQSRRKHAAENFQASCLSAEPPPAHRLLKYSSPPSRTPARPRALIHCKGPSARQGAKKRRDRLDAWPAVSACISFGGYSGDDLSVLLGWNRVSLRHPPPFAFFLPRVERERTLGNSTSLLTLTPGHGRSESAPSSRRAIRDTQIDRIPGLSRTNSPGAWRQGVIDAPELPYQISKPRREMFTPSRRYVLRM</sequence>
<evidence type="ECO:0000313" key="2">
    <source>
        <dbReference type="EMBL" id="KAF2458327.1"/>
    </source>
</evidence>
<dbReference type="Proteomes" id="UP000799766">
    <property type="component" value="Unassembled WGS sequence"/>
</dbReference>
<reference evidence="2" key="1">
    <citation type="journal article" date="2020" name="Stud. Mycol.">
        <title>101 Dothideomycetes genomes: a test case for predicting lifestyles and emergence of pathogens.</title>
        <authorList>
            <person name="Haridas S."/>
            <person name="Albert R."/>
            <person name="Binder M."/>
            <person name="Bloem J."/>
            <person name="Labutti K."/>
            <person name="Salamov A."/>
            <person name="Andreopoulos B."/>
            <person name="Baker S."/>
            <person name="Barry K."/>
            <person name="Bills G."/>
            <person name="Bluhm B."/>
            <person name="Cannon C."/>
            <person name="Castanera R."/>
            <person name="Culley D."/>
            <person name="Daum C."/>
            <person name="Ezra D."/>
            <person name="Gonzalez J."/>
            <person name="Henrissat B."/>
            <person name="Kuo A."/>
            <person name="Liang C."/>
            <person name="Lipzen A."/>
            <person name="Lutzoni F."/>
            <person name="Magnuson J."/>
            <person name="Mondo S."/>
            <person name="Nolan M."/>
            <person name="Ohm R."/>
            <person name="Pangilinan J."/>
            <person name="Park H.-J."/>
            <person name="Ramirez L."/>
            <person name="Alfaro M."/>
            <person name="Sun H."/>
            <person name="Tritt A."/>
            <person name="Yoshinaga Y."/>
            <person name="Zwiers L.-H."/>
            <person name="Turgeon B."/>
            <person name="Goodwin S."/>
            <person name="Spatafora J."/>
            <person name="Crous P."/>
            <person name="Grigoriev I."/>
        </authorList>
    </citation>
    <scope>NUCLEOTIDE SEQUENCE</scope>
    <source>
        <strain evidence="2">ATCC 16933</strain>
    </source>
</reference>
<gene>
    <name evidence="2" type="ORF">BDY21DRAFT_217699</name>
</gene>
<evidence type="ECO:0000256" key="1">
    <source>
        <dbReference type="SAM" id="MobiDB-lite"/>
    </source>
</evidence>
<protein>
    <submittedName>
        <fullName evidence="2">Uncharacterized protein</fullName>
    </submittedName>
</protein>
<organism evidence="2 3">
    <name type="scientific">Lineolata rhizophorae</name>
    <dbReference type="NCBI Taxonomy" id="578093"/>
    <lineage>
        <taxon>Eukaryota</taxon>
        <taxon>Fungi</taxon>
        <taxon>Dikarya</taxon>
        <taxon>Ascomycota</taxon>
        <taxon>Pezizomycotina</taxon>
        <taxon>Dothideomycetes</taxon>
        <taxon>Dothideomycetes incertae sedis</taxon>
        <taxon>Lineolatales</taxon>
        <taxon>Lineolataceae</taxon>
        <taxon>Lineolata</taxon>
    </lineage>
</organism>
<feature type="region of interest" description="Disordered" evidence="1">
    <location>
        <begin position="152"/>
        <end position="173"/>
    </location>
</feature>
<accession>A0A6A6P3F3</accession>
<name>A0A6A6P3F3_9PEZI</name>
<dbReference type="AlphaFoldDB" id="A0A6A6P3F3"/>